<feature type="domain" description="RRM" evidence="7">
    <location>
        <begin position="158"/>
        <end position="257"/>
    </location>
</feature>
<keyword evidence="3" id="KW-0539">Nucleus</keyword>
<feature type="domain" description="HTH La-type RNA-binding" evidence="8">
    <location>
        <begin position="56"/>
        <end position="146"/>
    </location>
</feature>
<evidence type="ECO:0000259" key="8">
    <source>
        <dbReference type="PROSITE" id="PS50961"/>
    </source>
</evidence>
<dbReference type="Gene3D" id="1.10.10.10">
    <property type="entry name" value="Winged helix-like DNA-binding domain superfamily/Winged helix DNA-binding domain"/>
    <property type="match status" value="1"/>
</dbReference>
<dbReference type="InterPro" id="IPR006630">
    <property type="entry name" value="La_HTH"/>
</dbReference>
<dbReference type="InterPro" id="IPR036390">
    <property type="entry name" value="WH_DNA-bd_sf"/>
</dbReference>
<comment type="subcellular location">
    <subcellularLocation>
        <location evidence="1">Nucleus</location>
    </subcellularLocation>
</comment>
<evidence type="ECO:0000313" key="11">
    <source>
        <dbReference type="Proteomes" id="UP000746747"/>
    </source>
</evidence>
<feature type="compositionally biased region" description="Polar residues" evidence="6">
    <location>
        <begin position="16"/>
        <end position="28"/>
    </location>
</feature>
<dbReference type="OrthoDB" id="439993at2759"/>
<keyword evidence="2 4" id="KW-0694">RNA-binding</keyword>
<dbReference type="GO" id="GO:1990904">
    <property type="term" value="C:ribonucleoprotein complex"/>
    <property type="evidence" value="ECO:0007669"/>
    <property type="project" value="UniProtKB-UniRule"/>
</dbReference>
<dbReference type="Pfam" id="PF00076">
    <property type="entry name" value="RRM_1"/>
    <property type="match status" value="1"/>
</dbReference>
<dbReference type="PANTHER" id="PTHR22792:SF166">
    <property type="entry name" value="LUPUS LA PROTEIN HOMOLOG"/>
    <property type="match status" value="1"/>
</dbReference>
<feature type="domain" description="XRRM" evidence="9">
    <location>
        <begin position="276"/>
        <end position="402"/>
    </location>
</feature>
<keyword evidence="11" id="KW-1185">Reference proteome</keyword>
<dbReference type="Gene3D" id="3.30.70.330">
    <property type="match status" value="2"/>
</dbReference>
<feature type="region of interest" description="Disordered" evidence="6">
    <location>
        <begin position="1"/>
        <end position="43"/>
    </location>
</feature>
<dbReference type="PANTHER" id="PTHR22792">
    <property type="entry name" value="LUPUS LA PROTEIN-RELATED"/>
    <property type="match status" value="1"/>
</dbReference>
<dbReference type="CDD" id="cd08028">
    <property type="entry name" value="LARP_3"/>
    <property type="match status" value="1"/>
</dbReference>
<dbReference type="SMART" id="SM00715">
    <property type="entry name" value="LA"/>
    <property type="match status" value="1"/>
</dbReference>
<evidence type="ECO:0000256" key="4">
    <source>
        <dbReference type="PROSITE-ProRule" id="PRU00332"/>
    </source>
</evidence>
<keyword evidence="5" id="KW-0175">Coiled coil</keyword>
<protein>
    <recommendedName>
        <fullName evidence="12">La protein</fullName>
    </recommendedName>
</protein>
<dbReference type="GO" id="GO:0008033">
    <property type="term" value="P:tRNA processing"/>
    <property type="evidence" value="ECO:0007669"/>
    <property type="project" value="TreeGrafter"/>
</dbReference>
<dbReference type="AlphaFoldDB" id="A0A8J2M5D6"/>
<evidence type="ECO:0000259" key="7">
    <source>
        <dbReference type="PROSITE" id="PS50102"/>
    </source>
</evidence>
<dbReference type="GO" id="GO:0005829">
    <property type="term" value="C:cytosol"/>
    <property type="evidence" value="ECO:0007669"/>
    <property type="project" value="TreeGrafter"/>
</dbReference>
<evidence type="ECO:0000256" key="5">
    <source>
        <dbReference type="SAM" id="Coils"/>
    </source>
</evidence>
<evidence type="ECO:0000256" key="6">
    <source>
        <dbReference type="SAM" id="MobiDB-lite"/>
    </source>
</evidence>
<dbReference type="EMBL" id="CAKAEH010001287">
    <property type="protein sequence ID" value="CAG9534080.1"/>
    <property type="molecule type" value="Genomic_DNA"/>
</dbReference>
<sequence length="446" mass="51024">METDQKAVGDQRNEKLITSNNKTTANDNGESEKNNDVHASIRSGNNTDVKKMLADDDCNTNIQQKITEQVEYYFGDINLPRDRFLQEEIKKDDGWVQLTTMLKFKRLAQISSDPAVIGESLKHSKLMQVSEDGSKIRRNPEVPLPENSLEYWQVVKRRTVYIKGFERDTKLDDILNFVKQFGSVENVMMRREKSEKRAFKGSVFVTYKDQEKAEAFVNSDTKQFNGNDLLKMMQNDYWANKQKELKEKRLAARAAKQAKKKAAEAESKKKNLEIVHFVKGLVLSVENIPKEDCDLAKVKDFFKQFGDVQYVVYEKGDEKAQIRFGGEENGAAVAWKVAAEKGDGKVMFDGNELKGTVLEGEEEEEYWNNFIKKKADKQARIAKNRRGTKVRGRGRGRNGARNGVTRGEKRSAEEMTENTPEKKLKKGIFENEEPKKATKIVYADSD</sequence>
<evidence type="ECO:0000256" key="3">
    <source>
        <dbReference type="ARBA" id="ARBA00023242"/>
    </source>
</evidence>
<evidence type="ECO:0000256" key="1">
    <source>
        <dbReference type="ARBA" id="ARBA00004123"/>
    </source>
</evidence>
<dbReference type="CDD" id="cd12291">
    <property type="entry name" value="RRM1_La"/>
    <property type="match status" value="1"/>
</dbReference>
<dbReference type="PROSITE" id="PS50961">
    <property type="entry name" value="HTH_LA"/>
    <property type="match status" value="1"/>
</dbReference>
<feature type="compositionally biased region" description="Basic and acidic residues" evidence="6">
    <location>
        <begin position="1"/>
        <end position="15"/>
    </location>
</feature>
<dbReference type="InterPro" id="IPR002344">
    <property type="entry name" value="Lupus_La"/>
</dbReference>
<dbReference type="GO" id="GO:0003729">
    <property type="term" value="F:mRNA binding"/>
    <property type="evidence" value="ECO:0007669"/>
    <property type="project" value="TreeGrafter"/>
</dbReference>
<dbReference type="InterPro" id="IPR014886">
    <property type="entry name" value="La_xRRM"/>
</dbReference>
<evidence type="ECO:0000256" key="2">
    <source>
        <dbReference type="ARBA" id="ARBA00022884"/>
    </source>
</evidence>
<evidence type="ECO:0000259" key="9">
    <source>
        <dbReference type="PROSITE" id="PS51939"/>
    </source>
</evidence>
<accession>A0A8J2M5D6</accession>
<dbReference type="PROSITE" id="PS51939">
    <property type="entry name" value="XRRM"/>
    <property type="match status" value="1"/>
</dbReference>
<name>A0A8J2M5D6_9BILA</name>
<feature type="coiled-coil region" evidence="5">
    <location>
        <begin position="248"/>
        <end position="275"/>
    </location>
</feature>
<feature type="region of interest" description="Disordered" evidence="6">
    <location>
        <begin position="381"/>
        <end position="430"/>
    </location>
</feature>
<dbReference type="InterPro" id="IPR000504">
    <property type="entry name" value="RRM_dom"/>
</dbReference>
<feature type="compositionally biased region" description="Basic and acidic residues" evidence="6">
    <location>
        <begin position="406"/>
        <end position="430"/>
    </location>
</feature>
<comment type="caution">
    <text evidence="10">The sequence shown here is derived from an EMBL/GenBank/DDBJ whole genome shotgun (WGS) entry which is preliminary data.</text>
</comment>
<feature type="compositionally biased region" description="Basic residues" evidence="6">
    <location>
        <begin position="381"/>
        <end position="398"/>
    </location>
</feature>
<dbReference type="PRINTS" id="PR00302">
    <property type="entry name" value="LUPUSLA"/>
</dbReference>
<dbReference type="PROSITE" id="PS50102">
    <property type="entry name" value="RRM"/>
    <property type="match status" value="1"/>
</dbReference>
<dbReference type="SUPFAM" id="SSF46785">
    <property type="entry name" value="Winged helix' DNA-binding domain"/>
    <property type="match status" value="1"/>
</dbReference>
<dbReference type="Pfam" id="PF08777">
    <property type="entry name" value="RRM_3"/>
    <property type="match status" value="1"/>
</dbReference>
<organism evidence="10 11">
    <name type="scientific">Cercopithifilaria johnstoni</name>
    <dbReference type="NCBI Taxonomy" id="2874296"/>
    <lineage>
        <taxon>Eukaryota</taxon>
        <taxon>Metazoa</taxon>
        <taxon>Ecdysozoa</taxon>
        <taxon>Nematoda</taxon>
        <taxon>Chromadorea</taxon>
        <taxon>Rhabditida</taxon>
        <taxon>Spirurina</taxon>
        <taxon>Spiruromorpha</taxon>
        <taxon>Filarioidea</taxon>
        <taxon>Onchocercidae</taxon>
        <taxon>Cercopithifilaria</taxon>
    </lineage>
</organism>
<dbReference type="Pfam" id="PF05383">
    <property type="entry name" value="La"/>
    <property type="match status" value="1"/>
</dbReference>
<dbReference type="Proteomes" id="UP000746747">
    <property type="component" value="Unassembled WGS sequence"/>
</dbReference>
<dbReference type="SUPFAM" id="SSF54928">
    <property type="entry name" value="RNA-binding domain, RBD"/>
    <property type="match status" value="1"/>
</dbReference>
<dbReference type="InterPro" id="IPR012677">
    <property type="entry name" value="Nucleotide-bd_a/b_plait_sf"/>
</dbReference>
<dbReference type="GO" id="GO:0045727">
    <property type="term" value="P:positive regulation of translation"/>
    <property type="evidence" value="ECO:0007669"/>
    <property type="project" value="TreeGrafter"/>
</dbReference>
<dbReference type="GO" id="GO:0010494">
    <property type="term" value="C:cytoplasmic stress granule"/>
    <property type="evidence" value="ECO:0007669"/>
    <property type="project" value="TreeGrafter"/>
</dbReference>
<dbReference type="InterPro" id="IPR045180">
    <property type="entry name" value="La_dom_prot"/>
</dbReference>
<reference evidence="10" key="1">
    <citation type="submission" date="2021-09" db="EMBL/GenBank/DDBJ databases">
        <authorList>
            <consortium name="Pathogen Informatics"/>
        </authorList>
    </citation>
    <scope>NUCLEOTIDE SEQUENCE</scope>
</reference>
<dbReference type="InterPro" id="IPR036388">
    <property type="entry name" value="WH-like_DNA-bd_sf"/>
</dbReference>
<proteinExistence type="predicted"/>
<dbReference type="SMART" id="SM00360">
    <property type="entry name" value="RRM"/>
    <property type="match status" value="1"/>
</dbReference>
<dbReference type="GO" id="GO:0005634">
    <property type="term" value="C:nucleus"/>
    <property type="evidence" value="ECO:0007669"/>
    <property type="project" value="UniProtKB-SubCell"/>
</dbReference>
<evidence type="ECO:0008006" key="12">
    <source>
        <dbReference type="Google" id="ProtNLM"/>
    </source>
</evidence>
<evidence type="ECO:0000313" key="10">
    <source>
        <dbReference type="EMBL" id="CAG9534080.1"/>
    </source>
</evidence>
<gene>
    <name evidence="10" type="ORF">CJOHNSTONI_LOCUS4253</name>
</gene>
<dbReference type="InterPro" id="IPR035979">
    <property type="entry name" value="RBD_domain_sf"/>
</dbReference>